<evidence type="ECO:0000256" key="1">
    <source>
        <dbReference type="SAM" id="Phobius"/>
    </source>
</evidence>
<keyword evidence="1" id="KW-1133">Transmembrane helix</keyword>
<gene>
    <name evidence="2" type="ORF">METZ01_LOCUS14586</name>
</gene>
<dbReference type="InterPro" id="IPR038354">
    <property type="entry name" value="VKOR_sf"/>
</dbReference>
<dbReference type="EMBL" id="UINC01000822">
    <property type="protein sequence ID" value="SUZ61732.1"/>
    <property type="molecule type" value="Genomic_DNA"/>
</dbReference>
<proteinExistence type="predicted"/>
<feature type="transmembrane region" description="Helical" evidence="1">
    <location>
        <begin position="6"/>
        <end position="28"/>
    </location>
</feature>
<name>A0A381P471_9ZZZZ</name>
<reference evidence="2" key="1">
    <citation type="submission" date="2018-05" db="EMBL/GenBank/DDBJ databases">
        <authorList>
            <person name="Lanie J.A."/>
            <person name="Ng W.-L."/>
            <person name="Kazmierczak K.M."/>
            <person name="Andrzejewski T.M."/>
            <person name="Davidsen T.M."/>
            <person name="Wayne K.J."/>
            <person name="Tettelin H."/>
            <person name="Glass J.I."/>
            <person name="Rusch D."/>
            <person name="Podicherti R."/>
            <person name="Tsui H.-C.T."/>
            <person name="Winkler M.E."/>
        </authorList>
    </citation>
    <scope>NUCLEOTIDE SEQUENCE</scope>
</reference>
<evidence type="ECO:0000313" key="2">
    <source>
        <dbReference type="EMBL" id="SUZ61732.1"/>
    </source>
</evidence>
<dbReference type="AlphaFoldDB" id="A0A381P471"/>
<dbReference type="Gene3D" id="1.20.1440.130">
    <property type="entry name" value="VKOR domain"/>
    <property type="match status" value="1"/>
</dbReference>
<feature type="transmembrane region" description="Helical" evidence="1">
    <location>
        <begin position="84"/>
        <end position="103"/>
    </location>
</feature>
<feature type="transmembrane region" description="Helical" evidence="1">
    <location>
        <begin position="115"/>
        <end position="135"/>
    </location>
</feature>
<evidence type="ECO:0008006" key="3">
    <source>
        <dbReference type="Google" id="ProtNLM"/>
    </source>
</evidence>
<protein>
    <recommendedName>
        <fullName evidence="3">Vitamin K epoxide reductase domain-containing protein</fullName>
    </recommendedName>
</protein>
<feature type="transmembrane region" description="Helical" evidence="1">
    <location>
        <begin position="54"/>
        <end position="78"/>
    </location>
</feature>
<keyword evidence="1" id="KW-0472">Membrane</keyword>
<organism evidence="2">
    <name type="scientific">marine metagenome</name>
    <dbReference type="NCBI Taxonomy" id="408172"/>
    <lineage>
        <taxon>unclassified sequences</taxon>
        <taxon>metagenomes</taxon>
        <taxon>ecological metagenomes</taxon>
    </lineage>
</organism>
<keyword evidence="1" id="KW-0812">Transmembrane</keyword>
<accession>A0A381P471</accession>
<sequence length="136" mass="15137">MPDSSFLSLVAVGGAALFGLHGAVGLAIKHHFLRNTYLNSACDKVAMLKGTYTLIFPAACAAVIFYCMVLFILIRGIYQDEIHILLLNAAMIMALLATCYYAFKMFFRLRVICIGCIRVHLANLMMSSALLYYNFH</sequence>